<dbReference type="GO" id="GO:0005829">
    <property type="term" value="C:cytosol"/>
    <property type="evidence" value="ECO:0000318"/>
    <property type="project" value="GO_Central"/>
</dbReference>
<dbReference type="Pfam" id="PF02115">
    <property type="entry name" value="Rho_GDI"/>
    <property type="match status" value="1"/>
</dbReference>
<keyword evidence="3" id="KW-0963">Cytoplasm</keyword>
<comment type="subcellular location">
    <subcellularLocation>
        <location evidence="1">Cytoplasm</location>
    </subcellularLocation>
</comment>
<dbReference type="GO" id="GO:0016020">
    <property type="term" value="C:membrane"/>
    <property type="evidence" value="ECO:0000318"/>
    <property type="project" value="GO_Central"/>
</dbReference>
<dbReference type="VEuPathDB" id="TrichDB:TVAG_490150"/>
<dbReference type="STRING" id="5722.A2FB52"/>
<protein>
    <submittedName>
        <fullName evidence="5">Rho GDP exchange inhibitor, putative</fullName>
    </submittedName>
</protein>
<feature type="compositionally biased region" description="Basic and acidic residues" evidence="4">
    <location>
        <begin position="8"/>
        <end position="31"/>
    </location>
</feature>
<dbReference type="AlphaFoldDB" id="A2FB52"/>
<dbReference type="InParanoid" id="A2FB52"/>
<evidence type="ECO:0000313" key="6">
    <source>
        <dbReference type="Proteomes" id="UP000001542"/>
    </source>
</evidence>
<evidence type="ECO:0000256" key="3">
    <source>
        <dbReference type="ARBA" id="ARBA00022490"/>
    </source>
</evidence>
<dbReference type="InterPro" id="IPR024792">
    <property type="entry name" value="RhoGDI_dom_sf"/>
</dbReference>
<organism evidence="5 6">
    <name type="scientific">Trichomonas vaginalis (strain ATCC PRA-98 / G3)</name>
    <dbReference type="NCBI Taxonomy" id="412133"/>
    <lineage>
        <taxon>Eukaryota</taxon>
        <taxon>Metamonada</taxon>
        <taxon>Parabasalia</taxon>
        <taxon>Trichomonadida</taxon>
        <taxon>Trichomonadidae</taxon>
        <taxon>Trichomonas</taxon>
    </lineage>
</organism>
<evidence type="ECO:0000313" key="5">
    <source>
        <dbReference type="EMBL" id="EAX97887.1"/>
    </source>
</evidence>
<dbReference type="EMBL" id="DS113697">
    <property type="protein sequence ID" value="EAX97887.1"/>
    <property type="molecule type" value="Genomic_DNA"/>
</dbReference>
<dbReference type="OrthoDB" id="1683373at2759"/>
<dbReference type="RefSeq" id="XP_001310817.1">
    <property type="nucleotide sequence ID" value="XM_001310816.1"/>
</dbReference>
<dbReference type="PANTHER" id="PTHR10980:SF3">
    <property type="entry name" value="LD16419P"/>
    <property type="match status" value="1"/>
</dbReference>
<proteinExistence type="inferred from homology"/>
<dbReference type="Gene3D" id="2.70.50.30">
    <property type="entry name" value="Coagulation Factor XIII, subunit A, domain 1"/>
    <property type="match status" value="1"/>
</dbReference>
<reference evidence="5" key="1">
    <citation type="submission" date="2006-10" db="EMBL/GenBank/DDBJ databases">
        <authorList>
            <person name="Amadeo P."/>
            <person name="Zhao Q."/>
            <person name="Wortman J."/>
            <person name="Fraser-Liggett C."/>
            <person name="Carlton J."/>
        </authorList>
    </citation>
    <scope>NUCLEOTIDE SEQUENCE</scope>
    <source>
        <strain evidence="5">G3</strain>
    </source>
</reference>
<feature type="region of interest" description="Disordered" evidence="4">
    <location>
        <begin position="1"/>
        <end position="31"/>
    </location>
</feature>
<name>A2FB52_TRIV3</name>
<dbReference type="VEuPathDB" id="TrichDB:TVAGG3_0867950"/>
<dbReference type="SMR" id="A2FB52"/>
<dbReference type="PANTHER" id="PTHR10980">
    <property type="entry name" value="RHO GDP-DISSOCIATION INHIBITOR"/>
    <property type="match status" value="1"/>
</dbReference>
<keyword evidence="6" id="KW-1185">Reference proteome</keyword>
<dbReference type="GO" id="GO:0007266">
    <property type="term" value="P:Rho protein signal transduction"/>
    <property type="evidence" value="ECO:0000318"/>
    <property type="project" value="GO_Central"/>
</dbReference>
<comment type="similarity">
    <text evidence="2">Belongs to the Rho GDI family.</text>
</comment>
<reference evidence="5" key="2">
    <citation type="journal article" date="2007" name="Science">
        <title>Draft genome sequence of the sexually transmitted pathogen Trichomonas vaginalis.</title>
        <authorList>
            <person name="Carlton J.M."/>
            <person name="Hirt R.P."/>
            <person name="Silva J.C."/>
            <person name="Delcher A.L."/>
            <person name="Schatz M."/>
            <person name="Zhao Q."/>
            <person name="Wortman J.R."/>
            <person name="Bidwell S.L."/>
            <person name="Alsmark U.C.M."/>
            <person name="Besteiro S."/>
            <person name="Sicheritz-Ponten T."/>
            <person name="Noel C.J."/>
            <person name="Dacks J.B."/>
            <person name="Foster P.G."/>
            <person name="Simillion C."/>
            <person name="Van de Peer Y."/>
            <person name="Miranda-Saavedra D."/>
            <person name="Barton G.J."/>
            <person name="Westrop G.D."/>
            <person name="Mueller S."/>
            <person name="Dessi D."/>
            <person name="Fiori P.L."/>
            <person name="Ren Q."/>
            <person name="Paulsen I."/>
            <person name="Zhang H."/>
            <person name="Bastida-Corcuera F.D."/>
            <person name="Simoes-Barbosa A."/>
            <person name="Brown M.T."/>
            <person name="Hayes R.D."/>
            <person name="Mukherjee M."/>
            <person name="Okumura C.Y."/>
            <person name="Schneider R."/>
            <person name="Smith A.J."/>
            <person name="Vanacova S."/>
            <person name="Villalvazo M."/>
            <person name="Haas B.J."/>
            <person name="Pertea M."/>
            <person name="Feldblyum T.V."/>
            <person name="Utterback T.R."/>
            <person name="Shu C.L."/>
            <person name="Osoegawa K."/>
            <person name="de Jong P.J."/>
            <person name="Hrdy I."/>
            <person name="Horvathova L."/>
            <person name="Zubacova Z."/>
            <person name="Dolezal P."/>
            <person name="Malik S.B."/>
            <person name="Logsdon J.M. Jr."/>
            <person name="Henze K."/>
            <person name="Gupta A."/>
            <person name="Wang C.C."/>
            <person name="Dunne R.L."/>
            <person name="Upcroft J.A."/>
            <person name="Upcroft P."/>
            <person name="White O."/>
            <person name="Salzberg S.L."/>
            <person name="Tang P."/>
            <person name="Chiu C.-H."/>
            <person name="Lee Y.-S."/>
            <person name="Embley T.M."/>
            <person name="Coombs G.H."/>
            <person name="Mottram J.C."/>
            <person name="Tachezy J."/>
            <person name="Fraser-Liggett C.M."/>
            <person name="Johnson P.J."/>
        </authorList>
    </citation>
    <scope>NUCLEOTIDE SEQUENCE [LARGE SCALE GENOMIC DNA]</scope>
    <source>
        <strain evidence="5">G3</strain>
    </source>
</reference>
<accession>A2FB52</accession>
<dbReference type="eggNOG" id="KOG3205">
    <property type="taxonomic scope" value="Eukaryota"/>
</dbReference>
<evidence type="ECO:0000256" key="4">
    <source>
        <dbReference type="SAM" id="MobiDB-lite"/>
    </source>
</evidence>
<dbReference type="InterPro" id="IPR000406">
    <property type="entry name" value="Rho_GDI"/>
</dbReference>
<dbReference type="FunCoup" id="A2FB52">
    <property type="interactions" value="207"/>
</dbReference>
<dbReference type="Proteomes" id="UP000001542">
    <property type="component" value="Unassembled WGS sequence"/>
</dbReference>
<dbReference type="SUPFAM" id="SSF81296">
    <property type="entry name" value="E set domains"/>
    <property type="match status" value="1"/>
</dbReference>
<evidence type="ECO:0000256" key="2">
    <source>
        <dbReference type="ARBA" id="ARBA00009758"/>
    </source>
</evidence>
<dbReference type="KEGG" id="tva:4755676"/>
<gene>
    <name evidence="5" type="ORF">TVAG_490150</name>
</gene>
<dbReference type="OMA" id="YKPTAAK"/>
<dbReference type="InterPro" id="IPR014756">
    <property type="entry name" value="Ig_E-set"/>
</dbReference>
<evidence type="ECO:0000256" key="1">
    <source>
        <dbReference type="ARBA" id="ARBA00004496"/>
    </source>
</evidence>
<dbReference type="GO" id="GO:0005094">
    <property type="term" value="F:Rho GDP-dissociation inhibitor activity"/>
    <property type="evidence" value="ECO:0000318"/>
    <property type="project" value="GO_Central"/>
</dbReference>
<sequence length="164" mass="18964">MSQPVDESLEKWKKELEGDKDDPRANPADDPRRFILNSFKVVIENGETYEFDFTKDGLEKAAKTPYILKEGDTFHYELKFHVHHEFLYRVMLIQKSKKTLGSNEQEFEIGNFPPKIAELEKIIPDCEVPAGFIARGKYDVLNTIVDSKGTKLFEFNSKFEVVKA</sequence>